<keyword evidence="2" id="KW-1185">Reference proteome</keyword>
<evidence type="ECO:0000313" key="2">
    <source>
        <dbReference type="Proteomes" id="UP000805193"/>
    </source>
</evidence>
<evidence type="ECO:0000313" key="1">
    <source>
        <dbReference type="EMBL" id="KAG0412963.1"/>
    </source>
</evidence>
<name>A0AC60P0L0_IXOPE</name>
<comment type="caution">
    <text evidence="1">The sequence shown here is derived from an EMBL/GenBank/DDBJ whole genome shotgun (WGS) entry which is preliminary data.</text>
</comment>
<proteinExistence type="predicted"/>
<sequence>CVNIAAAEYELLVQNEVSTYECQEYTELPGLNSAKLGSDDVPCCVNPSGDAGEEPPDKEEGLGDNADLRTIILQLCRKVDVLSSEVQALRADNEQLHLQLARNAELLPGPRAEMELEAWKLFALVGLFALTLAMVFLPLFFWGRIRLVQDPRRRHVYETGLSLLSCFGGGVFLATCLLHLLPEARSQLNKGLLERWGHLPAFPLLEFLCILGLLLVLVMEQVTLSWKEGEEIHHVGGCHTPLGAAPVANYGSVEYPPGDWTPPEEAEEGSPSIHDDPNSHSTLRAIVLVLSLSLHSVFEGIALGLQPDGAALAQLLAAVAVHKSVLAVTLGLNLAHSRLGRVGVAACGLTFAAMAPFGMGLAMLLLLGTPQTGAALLEGVLQGLACGTFLYVTFFEVLPHEMSHSRHRLPKLLGVLLGVVAVTALCLSFPHS</sequence>
<gene>
    <name evidence="1" type="ORF">HPB47_009896</name>
</gene>
<dbReference type="EMBL" id="JABSTQ010011305">
    <property type="protein sequence ID" value="KAG0412963.1"/>
    <property type="molecule type" value="Genomic_DNA"/>
</dbReference>
<feature type="non-terminal residue" evidence="1">
    <location>
        <position position="1"/>
    </location>
</feature>
<accession>A0AC60P0L0</accession>
<organism evidence="1 2">
    <name type="scientific">Ixodes persulcatus</name>
    <name type="common">Taiga tick</name>
    <dbReference type="NCBI Taxonomy" id="34615"/>
    <lineage>
        <taxon>Eukaryota</taxon>
        <taxon>Metazoa</taxon>
        <taxon>Ecdysozoa</taxon>
        <taxon>Arthropoda</taxon>
        <taxon>Chelicerata</taxon>
        <taxon>Arachnida</taxon>
        <taxon>Acari</taxon>
        <taxon>Parasitiformes</taxon>
        <taxon>Ixodida</taxon>
        <taxon>Ixodoidea</taxon>
        <taxon>Ixodidae</taxon>
        <taxon>Ixodinae</taxon>
        <taxon>Ixodes</taxon>
    </lineage>
</organism>
<dbReference type="Proteomes" id="UP000805193">
    <property type="component" value="Unassembled WGS sequence"/>
</dbReference>
<protein>
    <submittedName>
        <fullName evidence="1">Uncharacterized protein</fullName>
    </submittedName>
</protein>
<reference evidence="1 2" key="1">
    <citation type="journal article" date="2020" name="Cell">
        <title>Large-Scale Comparative Analyses of Tick Genomes Elucidate Their Genetic Diversity and Vector Capacities.</title>
        <authorList>
            <consortium name="Tick Genome and Microbiome Consortium (TIGMIC)"/>
            <person name="Jia N."/>
            <person name="Wang J."/>
            <person name="Shi W."/>
            <person name="Du L."/>
            <person name="Sun Y."/>
            <person name="Zhan W."/>
            <person name="Jiang J.F."/>
            <person name="Wang Q."/>
            <person name="Zhang B."/>
            <person name="Ji P."/>
            <person name="Bell-Sakyi L."/>
            <person name="Cui X.M."/>
            <person name="Yuan T.T."/>
            <person name="Jiang B.G."/>
            <person name="Yang W.F."/>
            <person name="Lam T.T."/>
            <person name="Chang Q.C."/>
            <person name="Ding S.J."/>
            <person name="Wang X.J."/>
            <person name="Zhu J.G."/>
            <person name="Ruan X.D."/>
            <person name="Zhao L."/>
            <person name="Wei J.T."/>
            <person name="Ye R.Z."/>
            <person name="Que T.C."/>
            <person name="Du C.H."/>
            <person name="Zhou Y.H."/>
            <person name="Cheng J.X."/>
            <person name="Dai P.F."/>
            <person name="Guo W.B."/>
            <person name="Han X.H."/>
            <person name="Huang E.J."/>
            <person name="Li L.F."/>
            <person name="Wei W."/>
            <person name="Gao Y.C."/>
            <person name="Liu J.Z."/>
            <person name="Shao H.Z."/>
            <person name="Wang X."/>
            <person name="Wang C.C."/>
            <person name="Yang T.C."/>
            <person name="Huo Q.B."/>
            <person name="Li W."/>
            <person name="Chen H.Y."/>
            <person name="Chen S.E."/>
            <person name="Zhou L.G."/>
            <person name="Ni X.B."/>
            <person name="Tian J.H."/>
            <person name="Sheng Y."/>
            <person name="Liu T."/>
            <person name="Pan Y.S."/>
            <person name="Xia L.Y."/>
            <person name="Li J."/>
            <person name="Zhao F."/>
            <person name="Cao W.C."/>
        </authorList>
    </citation>
    <scope>NUCLEOTIDE SEQUENCE [LARGE SCALE GENOMIC DNA]</scope>
    <source>
        <strain evidence="1">Iper-2018</strain>
    </source>
</reference>